<proteinExistence type="inferred from homology"/>
<dbReference type="eggNOG" id="COG1335">
    <property type="taxonomic scope" value="Bacteria"/>
</dbReference>
<protein>
    <recommendedName>
        <fullName evidence="6">nicotinamidase</fullName>
        <ecNumber evidence="6">3.5.1.19</ecNumber>
    </recommendedName>
    <alternativeName>
        <fullName evidence="7">Nicotinamide deamidase</fullName>
    </alternativeName>
</protein>
<evidence type="ECO:0000256" key="7">
    <source>
        <dbReference type="ARBA" id="ARBA00043224"/>
    </source>
</evidence>
<dbReference type="GO" id="GO:0046872">
    <property type="term" value="F:metal ion binding"/>
    <property type="evidence" value="ECO:0007669"/>
    <property type="project" value="UniProtKB-KW"/>
</dbReference>
<evidence type="ECO:0000256" key="2">
    <source>
        <dbReference type="ARBA" id="ARBA00022642"/>
    </source>
</evidence>
<dbReference type="GO" id="GO:0008936">
    <property type="term" value="F:nicotinamidase activity"/>
    <property type="evidence" value="ECO:0007669"/>
    <property type="project" value="UniProtKB-EC"/>
</dbReference>
<dbReference type="STRING" id="1276227.SCHRY_v1c01550"/>
<sequence>MKKALIVVDYQHDFVNPTGSLYVRHAEQLLPKIKALIDQYQQENNLVIATKDFHPENHCSFTIWPPHCRQNTPGAELYHLSETSFTKIIMKGTRQNSDSYSAFFDDDQTSNGLDEFLKANNITMISIIGVALDVCVSATLKDAIKLNYQGEVLLDYCVGLENKITF</sequence>
<gene>
    <name evidence="9" type="primary">pncA</name>
    <name evidence="9" type="ORF">SCHRY_v1c01550</name>
</gene>
<dbReference type="PANTHER" id="PTHR11080">
    <property type="entry name" value="PYRAZINAMIDASE/NICOTINAMIDASE"/>
    <property type="match status" value="1"/>
</dbReference>
<comment type="similarity">
    <text evidence="1">Belongs to the isochorismatase family.</text>
</comment>
<feature type="domain" description="Isochorismatase-like" evidence="8">
    <location>
        <begin position="4"/>
        <end position="157"/>
    </location>
</feature>
<dbReference type="SUPFAM" id="SSF52499">
    <property type="entry name" value="Isochorismatase-like hydrolases"/>
    <property type="match status" value="1"/>
</dbReference>
<accession>R4UF45</accession>
<dbReference type="AlphaFoldDB" id="R4UF45"/>
<dbReference type="HOGENOM" id="CLU_068979_13_1_14"/>
<dbReference type="InterPro" id="IPR052347">
    <property type="entry name" value="Isochorismatase_Nicotinamidase"/>
</dbReference>
<evidence type="ECO:0000256" key="1">
    <source>
        <dbReference type="ARBA" id="ARBA00006336"/>
    </source>
</evidence>
<evidence type="ECO:0000313" key="10">
    <source>
        <dbReference type="Proteomes" id="UP000013964"/>
    </source>
</evidence>
<dbReference type="OrthoDB" id="9796485at2"/>
<name>R4UF45_9MOLU</name>
<keyword evidence="2" id="KW-0662">Pyridine nucleotide biosynthesis</keyword>
<evidence type="ECO:0000313" key="9">
    <source>
        <dbReference type="EMBL" id="AGM24740.1"/>
    </source>
</evidence>
<dbReference type="RefSeq" id="WP_016338566.1">
    <property type="nucleotide sequence ID" value="NC_021280.1"/>
</dbReference>
<evidence type="ECO:0000256" key="4">
    <source>
        <dbReference type="ARBA" id="ARBA00022801"/>
    </source>
</evidence>
<comment type="pathway">
    <text evidence="5">Cofactor biosynthesis; nicotinate biosynthesis; nicotinate from nicotinamide: step 1/1.</text>
</comment>
<keyword evidence="3" id="KW-0479">Metal-binding</keyword>
<dbReference type="GO" id="GO:0019363">
    <property type="term" value="P:pyridine nucleotide biosynthetic process"/>
    <property type="evidence" value="ECO:0007669"/>
    <property type="project" value="UniProtKB-KW"/>
</dbReference>
<keyword evidence="4" id="KW-0378">Hydrolase</keyword>
<evidence type="ECO:0000256" key="3">
    <source>
        <dbReference type="ARBA" id="ARBA00022723"/>
    </source>
</evidence>
<evidence type="ECO:0000256" key="6">
    <source>
        <dbReference type="ARBA" id="ARBA00039017"/>
    </source>
</evidence>
<keyword evidence="10" id="KW-1185">Reference proteome</keyword>
<dbReference type="InterPro" id="IPR036380">
    <property type="entry name" value="Isochorismatase-like_sf"/>
</dbReference>
<reference evidence="9 10" key="1">
    <citation type="journal article" date="2013" name="Genome Biol. Evol.">
        <title>Complete genomes of two dipteran-associated spiroplasmas provided insights into the origin, dynamics, and impacts of viral invasion in spiroplasma.</title>
        <authorList>
            <person name="Ku C."/>
            <person name="Lo W.S."/>
            <person name="Chen L.L."/>
            <person name="Kuo C.H."/>
        </authorList>
    </citation>
    <scope>NUCLEOTIDE SEQUENCE [LARGE SCALE GENOMIC DNA]</scope>
    <source>
        <strain evidence="9 10">DF-1</strain>
    </source>
</reference>
<dbReference type="Gene3D" id="3.40.50.850">
    <property type="entry name" value="Isochorismatase-like"/>
    <property type="match status" value="1"/>
</dbReference>
<organism evidence="9 10">
    <name type="scientific">Spiroplasma chrysopicola DF-1</name>
    <dbReference type="NCBI Taxonomy" id="1276227"/>
    <lineage>
        <taxon>Bacteria</taxon>
        <taxon>Bacillati</taxon>
        <taxon>Mycoplasmatota</taxon>
        <taxon>Mollicutes</taxon>
        <taxon>Entomoplasmatales</taxon>
        <taxon>Spiroplasmataceae</taxon>
        <taxon>Spiroplasma</taxon>
    </lineage>
</organism>
<evidence type="ECO:0000256" key="5">
    <source>
        <dbReference type="ARBA" id="ARBA00037900"/>
    </source>
</evidence>
<dbReference type="Pfam" id="PF00857">
    <property type="entry name" value="Isochorismatase"/>
    <property type="match status" value="1"/>
</dbReference>
<evidence type="ECO:0000259" key="8">
    <source>
        <dbReference type="Pfam" id="PF00857"/>
    </source>
</evidence>
<dbReference type="EMBL" id="CP005077">
    <property type="protein sequence ID" value="AGM24740.1"/>
    <property type="molecule type" value="Genomic_DNA"/>
</dbReference>
<dbReference type="KEGG" id="scr:SCHRY_v1c01550"/>
<dbReference type="EC" id="3.5.1.19" evidence="6"/>
<dbReference type="Proteomes" id="UP000013964">
    <property type="component" value="Chromosome"/>
</dbReference>
<dbReference type="InterPro" id="IPR000868">
    <property type="entry name" value="Isochorismatase-like_dom"/>
</dbReference>
<dbReference type="PATRIC" id="fig|1276227.3.peg.155"/>
<dbReference type="PANTHER" id="PTHR11080:SF2">
    <property type="entry name" value="LD05707P"/>
    <property type="match status" value="1"/>
</dbReference>